<keyword evidence="1" id="KW-0489">Methyltransferase</keyword>
<dbReference type="Gene3D" id="3.40.50.10320">
    <property type="entry name" value="LmbE-like"/>
    <property type="match status" value="1"/>
</dbReference>
<comment type="caution">
    <text evidence="5">The sequence shown here is derived from an EMBL/GenBank/DDBJ whole genome shotgun (WGS) entry which is preliminary data.</text>
</comment>
<dbReference type="InterPro" id="IPR003737">
    <property type="entry name" value="GlcNAc_PI_deacetylase-related"/>
</dbReference>
<organism evidence="5 6">
    <name type="scientific">Microbacterium fluvii</name>
    <dbReference type="NCBI Taxonomy" id="415215"/>
    <lineage>
        <taxon>Bacteria</taxon>
        <taxon>Bacillati</taxon>
        <taxon>Actinomycetota</taxon>
        <taxon>Actinomycetes</taxon>
        <taxon>Micrococcales</taxon>
        <taxon>Microbacteriaceae</taxon>
        <taxon>Microbacterium</taxon>
    </lineage>
</organism>
<dbReference type="InterPro" id="IPR024078">
    <property type="entry name" value="LmbE-like_dom_sf"/>
</dbReference>
<dbReference type="RefSeq" id="WP_262872314.1">
    <property type="nucleotide sequence ID" value="NZ_BAABKW010000008.1"/>
</dbReference>
<evidence type="ECO:0000256" key="3">
    <source>
        <dbReference type="ARBA" id="ARBA00022691"/>
    </source>
</evidence>
<dbReference type="Pfam" id="PF02585">
    <property type="entry name" value="PIG-L"/>
    <property type="match status" value="1"/>
</dbReference>
<dbReference type="Gene3D" id="3.40.50.150">
    <property type="entry name" value="Vaccinia Virus protein VP39"/>
    <property type="match status" value="1"/>
</dbReference>
<dbReference type="PANTHER" id="PTHR43464:SF19">
    <property type="entry name" value="UBIQUINONE BIOSYNTHESIS O-METHYLTRANSFERASE, MITOCHONDRIAL"/>
    <property type="match status" value="1"/>
</dbReference>
<dbReference type="Proteomes" id="UP001596507">
    <property type="component" value="Unassembled WGS sequence"/>
</dbReference>
<dbReference type="InterPro" id="IPR029063">
    <property type="entry name" value="SAM-dependent_MTases_sf"/>
</dbReference>
<protein>
    <submittedName>
        <fullName evidence="5">PIG-L family deacetylase</fullName>
    </submittedName>
</protein>
<dbReference type="InterPro" id="IPR008715">
    <property type="entry name" value="SAM-MeTfrase_NodS-like"/>
</dbReference>
<reference evidence="6" key="1">
    <citation type="journal article" date="2019" name="Int. J. Syst. Evol. Microbiol.">
        <title>The Global Catalogue of Microorganisms (GCM) 10K type strain sequencing project: providing services to taxonomists for standard genome sequencing and annotation.</title>
        <authorList>
            <consortium name="The Broad Institute Genomics Platform"/>
            <consortium name="The Broad Institute Genome Sequencing Center for Infectious Disease"/>
            <person name="Wu L."/>
            <person name="Ma J."/>
        </authorList>
    </citation>
    <scope>NUCLEOTIDE SEQUENCE [LARGE SCALE GENOMIC DNA]</scope>
    <source>
        <strain evidence="6">CGMCC 1.15772</strain>
    </source>
</reference>
<dbReference type="Pfam" id="PF05401">
    <property type="entry name" value="NodS"/>
    <property type="match status" value="1"/>
</dbReference>
<evidence type="ECO:0000256" key="2">
    <source>
        <dbReference type="ARBA" id="ARBA00022679"/>
    </source>
</evidence>
<evidence type="ECO:0000313" key="5">
    <source>
        <dbReference type="EMBL" id="MFC7267360.1"/>
    </source>
</evidence>
<dbReference type="SUPFAM" id="SSF102588">
    <property type="entry name" value="LmbE-like"/>
    <property type="match status" value="1"/>
</dbReference>
<evidence type="ECO:0000256" key="4">
    <source>
        <dbReference type="ARBA" id="ARBA00022833"/>
    </source>
</evidence>
<keyword evidence="3" id="KW-0949">S-adenosyl-L-methionine</keyword>
<evidence type="ECO:0000313" key="6">
    <source>
        <dbReference type="Proteomes" id="UP001596507"/>
    </source>
</evidence>
<evidence type="ECO:0000256" key="1">
    <source>
        <dbReference type="ARBA" id="ARBA00022603"/>
    </source>
</evidence>
<keyword evidence="4" id="KW-0862">Zinc</keyword>
<accession>A0ABW2H8F5</accession>
<keyword evidence="6" id="KW-1185">Reference proteome</keyword>
<proteinExistence type="predicted"/>
<name>A0ABW2H8F5_9MICO</name>
<dbReference type="EMBL" id="JBHTBE010000001">
    <property type="protein sequence ID" value="MFC7267360.1"/>
    <property type="molecule type" value="Genomic_DNA"/>
</dbReference>
<sequence length="448" mass="48541">MSVAFDHRDPGTAEAEWLAAAPWKAAPELVIAGERLIVLAAHPDDETLGAGGLVAVACAAGTDVTVVIATDGEGSHPATAPAEVARMRRLESTQALADLAPTAGLRFLGMPDGGLREHVDAVSTAVERELGPSPEGVLLVAPWWGDGHRDHRILGEIALRLQRPGVRVVGYPIWLWHWGRPDAVDTAHWRSLTLPDWARAAKKRAVGRHQSQTLPATSHPGDAAILHESMAAHFSRDVEVFIASDRAADQSVAVADFERRYARRDDPWGYETRWYEQRKRDLLLATLPRRRFAHALELGCATGLLTAQLAKRADRVVAVDAVASALAHASARVAGTAVVFEQRVLPADWPSGRFDLIVLSELGYYWAVDDLIRARELIAASLTDDGVVVACHWRHPISDAPLTGDQVHALLARSAQWERAVHHIEADLVLDVFTRPGAQSIAAAEGLA</sequence>
<dbReference type="SUPFAM" id="SSF53335">
    <property type="entry name" value="S-adenosyl-L-methionine-dependent methyltransferases"/>
    <property type="match status" value="1"/>
</dbReference>
<dbReference type="PANTHER" id="PTHR43464">
    <property type="entry name" value="METHYLTRANSFERASE"/>
    <property type="match status" value="1"/>
</dbReference>
<keyword evidence="2" id="KW-0808">Transferase</keyword>
<gene>
    <name evidence="5" type="ORF">ACFQRL_00155</name>
</gene>